<gene>
    <name evidence="2" type="ORF">C3744_29665</name>
</gene>
<feature type="transmembrane region" description="Helical" evidence="1">
    <location>
        <begin position="34"/>
        <end position="52"/>
    </location>
</feature>
<keyword evidence="1" id="KW-0812">Transmembrane</keyword>
<sequence length="93" mass="11227">MNQLQKSSEKLNFFDENGQQISDHFNIYFSKCLLSSRLLLILMLILVLNYVLNRLKRWYISKNKATNLYAKLIAKINMNLIFVLQNRTRYYFK</sequence>
<reference evidence="2 3" key="1">
    <citation type="journal article" date="2018" name="Appl. Environ. Microbiol.">
        <title>Antimicrobial susceptibility testing and tentative epidemiological cut-off values of five Bacillus species relevant for use as animal feed additives or for plant protection.</title>
        <authorList>
            <person name="Agerso Y."/>
            <person name="Stuer-Lauridsen B."/>
            <person name="Bjerre K."/>
            <person name="Jensen M.G."/>
            <person name="Johansen E."/>
            <person name="Bennedsen M."/>
            <person name="Brockmann E."/>
            <person name="Nielsen B."/>
        </authorList>
    </citation>
    <scope>NUCLEOTIDE SEQUENCE [LARGE SCALE GENOMIC DNA]</scope>
    <source>
        <strain evidence="2 3">CHCC20162</strain>
    </source>
</reference>
<evidence type="ECO:0000256" key="1">
    <source>
        <dbReference type="SAM" id="Phobius"/>
    </source>
</evidence>
<accession>A0A3D8WTB7</accession>
<comment type="caution">
    <text evidence="2">The sequence shown here is derived from an EMBL/GenBank/DDBJ whole genome shotgun (WGS) entry which is preliminary data.</text>
</comment>
<name>A0A3D8WTB7_PRIMG</name>
<organism evidence="2 3">
    <name type="scientific">Priestia megaterium</name>
    <name type="common">Bacillus megaterium</name>
    <dbReference type="NCBI Taxonomy" id="1404"/>
    <lineage>
        <taxon>Bacteria</taxon>
        <taxon>Bacillati</taxon>
        <taxon>Bacillota</taxon>
        <taxon>Bacilli</taxon>
        <taxon>Bacillales</taxon>
        <taxon>Bacillaceae</taxon>
        <taxon>Priestia</taxon>
    </lineage>
</organism>
<dbReference type="EMBL" id="PQWM01000080">
    <property type="protein sequence ID" value="RDZ05481.1"/>
    <property type="molecule type" value="Genomic_DNA"/>
</dbReference>
<evidence type="ECO:0000313" key="3">
    <source>
        <dbReference type="Proteomes" id="UP000256519"/>
    </source>
</evidence>
<keyword evidence="1" id="KW-1133">Transmembrane helix</keyword>
<proteinExistence type="predicted"/>
<dbReference type="AlphaFoldDB" id="A0A3D8WTB7"/>
<dbReference type="Proteomes" id="UP000256519">
    <property type="component" value="Unassembled WGS sequence"/>
</dbReference>
<evidence type="ECO:0000313" key="2">
    <source>
        <dbReference type="EMBL" id="RDZ05481.1"/>
    </source>
</evidence>
<keyword evidence="1" id="KW-0472">Membrane</keyword>
<protein>
    <submittedName>
        <fullName evidence="2">Uncharacterized protein</fullName>
    </submittedName>
</protein>